<evidence type="ECO:0000256" key="6">
    <source>
        <dbReference type="ARBA" id="ARBA00056775"/>
    </source>
</evidence>
<protein>
    <recommendedName>
        <fullName evidence="3">beta-glucosidase</fullName>
        <ecNumber evidence="3">3.2.1.21</ecNumber>
    </recommendedName>
</protein>
<dbReference type="Gene3D" id="3.20.20.80">
    <property type="entry name" value="Glycosidases"/>
    <property type="match status" value="1"/>
</dbReference>
<dbReference type="EC" id="3.2.1.21" evidence="3"/>
<dbReference type="Pfam" id="PF00232">
    <property type="entry name" value="Glyco_hydro_1"/>
    <property type="match status" value="1"/>
</dbReference>
<evidence type="ECO:0000256" key="3">
    <source>
        <dbReference type="ARBA" id="ARBA00012744"/>
    </source>
</evidence>
<dbReference type="FunFam" id="3.20.20.80:FF:000011">
    <property type="entry name" value="Cytosolic beta-glucosidase"/>
    <property type="match status" value="1"/>
</dbReference>
<reference evidence="8 9" key="1">
    <citation type="journal article" date="2020" name="Genome Biol. Evol.">
        <title>A new high-quality draft genome assembly of the Chinese cordyceps Ophiocordyceps sinensis.</title>
        <authorList>
            <person name="Shu R."/>
            <person name="Zhang J."/>
            <person name="Meng Q."/>
            <person name="Zhang H."/>
            <person name="Zhou G."/>
            <person name="Li M."/>
            <person name="Wu P."/>
            <person name="Zhao Y."/>
            <person name="Chen C."/>
            <person name="Qin Q."/>
        </authorList>
    </citation>
    <scope>NUCLEOTIDE SEQUENCE [LARGE SCALE GENOMIC DNA]</scope>
    <source>
        <strain evidence="8 9">IOZ07</strain>
    </source>
</reference>
<dbReference type="GO" id="GO:0030245">
    <property type="term" value="P:cellulose catabolic process"/>
    <property type="evidence" value="ECO:0007669"/>
    <property type="project" value="UniProtKB-ARBA"/>
</dbReference>
<evidence type="ECO:0000256" key="1">
    <source>
        <dbReference type="ARBA" id="ARBA00000448"/>
    </source>
</evidence>
<evidence type="ECO:0000256" key="4">
    <source>
        <dbReference type="ARBA" id="ARBA00022801"/>
    </source>
</evidence>
<comment type="function">
    <text evidence="6">Plays an important role in cellulose degradation. Shows hydrolytic activity against several glycosidic compounds.</text>
</comment>
<keyword evidence="9" id="KW-1185">Reference proteome</keyword>
<dbReference type="EMBL" id="JAAVMX010000007">
    <property type="protein sequence ID" value="KAF4506804.1"/>
    <property type="molecule type" value="Genomic_DNA"/>
</dbReference>
<evidence type="ECO:0000256" key="2">
    <source>
        <dbReference type="ARBA" id="ARBA00010838"/>
    </source>
</evidence>
<dbReference type="AlphaFoldDB" id="A0A8H4LWH0"/>
<evidence type="ECO:0000313" key="8">
    <source>
        <dbReference type="EMBL" id="KAF4506804.1"/>
    </source>
</evidence>
<keyword evidence="4" id="KW-0378">Hydrolase</keyword>
<accession>A0A8H4LWH0</accession>
<evidence type="ECO:0000256" key="7">
    <source>
        <dbReference type="RuleBase" id="RU003690"/>
    </source>
</evidence>
<dbReference type="Proteomes" id="UP000557566">
    <property type="component" value="Unassembled WGS sequence"/>
</dbReference>
<name>A0A8H4LWH0_9HYPO</name>
<dbReference type="InterPro" id="IPR017853">
    <property type="entry name" value="GH"/>
</dbReference>
<dbReference type="PANTHER" id="PTHR10353:SF36">
    <property type="entry name" value="LP05116P"/>
    <property type="match status" value="1"/>
</dbReference>
<evidence type="ECO:0000313" key="9">
    <source>
        <dbReference type="Proteomes" id="UP000557566"/>
    </source>
</evidence>
<sequence length="483" mass="53762">MALGSDFLWGFATASYQIEGAVDQDGRGPSTWDTFCNKAGNIADGTSGDVACDSYNRTADDVALLKSLGATAYRFSVSWTRVVPLGGRHDPVNQPGLDHYARFVDALLDAAITPFVTLSHWDVPEELDRRYGGPLDGAEFPLDFERYARLVFAALPRVRHWVTFNEPWCSAVMGYGTGQFAPGRCSDRGRSPEGDGSTEPWIVGHSLLVAHGRAVRAYRDDYAPAVEAGGVPGLIGIVLNGDAVFPWDAADAADVEACQRKLEFVVAWFADPIYHGDYPASMRRQLGARLPTFTADELALVRGSSDFYGMNHYTANYIRHRDAAAVPDPLDHAGHVDVLFDNRRGHRIGPETQCPWLRPCAPGFRDLLVWISRRYRRPPIYVTENGTSVKGESDMPRAQALADDFRVRYYAAYVAAMADAVRLDGVDVRGYFAWSLLDNFEWAEGYQTRFGVCYVDYDDGQKRYPKRSARSLKPLFDSLIRRQ</sequence>
<dbReference type="PROSITE" id="PS00653">
    <property type="entry name" value="GLYCOSYL_HYDROL_F1_2"/>
    <property type="match status" value="1"/>
</dbReference>
<dbReference type="InterPro" id="IPR033132">
    <property type="entry name" value="GH_1_N_CS"/>
</dbReference>
<keyword evidence="5" id="KW-0326">Glycosidase</keyword>
<organism evidence="8 9">
    <name type="scientific">Ophiocordyceps sinensis</name>
    <dbReference type="NCBI Taxonomy" id="72228"/>
    <lineage>
        <taxon>Eukaryota</taxon>
        <taxon>Fungi</taxon>
        <taxon>Dikarya</taxon>
        <taxon>Ascomycota</taxon>
        <taxon>Pezizomycotina</taxon>
        <taxon>Sordariomycetes</taxon>
        <taxon>Hypocreomycetidae</taxon>
        <taxon>Hypocreales</taxon>
        <taxon>Ophiocordycipitaceae</taxon>
        <taxon>Ophiocordyceps</taxon>
    </lineage>
</organism>
<comment type="catalytic activity">
    <reaction evidence="1">
        <text>Hydrolysis of terminal, non-reducing beta-D-glucosyl residues with release of beta-D-glucose.</text>
        <dbReference type="EC" id="3.2.1.21"/>
    </reaction>
</comment>
<dbReference type="SUPFAM" id="SSF51445">
    <property type="entry name" value="(Trans)glycosidases"/>
    <property type="match status" value="1"/>
</dbReference>
<dbReference type="GO" id="GO:0080079">
    <property type="term" value="F:cellobiose glucosidase activity"/>
    <property type="evidence" value="ECO:0007669"/>
    <property type="project" value="UniProtKB-ARBA"/>
</dbReference>
<dbReference type="OrthoDB" id="65569at2759"/>
<dbReference type="PANTHER" id="PTHR10353">
    <property type="entry name" value="GLYCOSYL HYDROLASE"/>
    <property type="match status" value="1"/>
</dbReference>
<dbReference type="PRINTS" id="PR00131">
    <property type="entry name" value="GLHYDRLASE1"/>
</dbReference>
<comment type="similarity">
    <text evidence="2 7">Belongs to the glycosyl hydrolase 1 family.</text>
</comment>
<evidence type="ECO:0000256" key="5">
    <source>
        <dbReference type="ARBA" id="ARBA00023295"/>
    </source>
</evidence>
<gene>
    <name evidence="8" type="ORF">G6O67_006849</name>
</gene>
<dbReference type="InterPro" id="IPR001360">
    <property type="entry name" value="Glyco_hydro_1"/>
</dbReference>
<comment type="caution">
    <text evidence="8">The sequence shown here is derived from an EMBL/GenBank/DDBJ whole genome shotgun (WGS) entry which is preliminary data.</text>
</comment>
<proteinExistence type="inferred from homology"/>